<dbReference type="InterPro" id="IPR019401">
    <property type="entry name" value="Znf_CHCC"/>
</dbReference>
<dbReference type="EMBL" id="OU343031">
    <property type="protein sequence ID" value="CAG7597343.1"/>
    <property type="molecule type" value="Genomic_DNA"/>
</dbReference>
<organism evidence="2 3">
    <name type="scientific">Candidatus Vallotiella hemipterorum</name>
    <dbReference type="NCBI Taxonomy" id="1177213"/>
    <lineage>
        <taxon>Bacteria</taxon>
        <taxon>Pseudomonadati</taxon>
        <taxon>Pseudomonadota</taxon>
        <taxon>Betaproteobacteria</taxon>
        <taxon>Burkholderiales</taxon>
        <taxon>Burkholderiaceae</taxon>
        <taxon>Candidatus Vallotiella</taxon>
    </lineage>
</organism>
<keyword evidence="2" id="KW-0479">Metal-binding</keyword>
<dbReference type="Pfam" id="PF10276">
    <property type="entry name" value="zf-CHCC"/>
    <property type="match status" value="1"/>
</dbReference>
<sequence>MNKLREMPLHELSPQELPAYCPDPTMPRWSAHPRIFIDVTHGESRCPYCGTRYKLRDEKVLKTY</sequence>
<gene>
    <name evidence="2" type="ORF">MYVALT_G_01740</name>
</gene>
<dbReference type="AlphaFoldDB" id="A0A916JRQ6"/>
<feature type="domain" description="Zinc finger CHCC-type" evidence="1">
    <location>
        <begin position="31"/>
        <end position="53"/>
    </location>
</feature>
<protein>
    <submittedName>
        <fullName evidence="2">Zinc-finger domain-containing protein</fullName>
    </submittedName>
</protein>
<keyword evidence="2" id="KW-0863">Zinc-finger</keyword>
<dbReference type="GO" id="GO:0008270">
    <property type="term" value="F:zinc ion binding"/>
    <property type="evidence" value="ECO:0007669"/>
    <property type="project" value="UniProtKB-KW"/>
</dbReference>
<dbReference type="RefSeq" id="WP_216796448.1">
    <property type="nucleotide sequence ID" value="NZ_OU343031.1"/>
</dbReference>
<dbReference type="Proteomes" id="UP000693996">
    <property type="component" value="Chromosome"/>
</dbReference>
<accession>A0A916JRQ6</accession>
<reference evidence="2" key="1">
    <citation type="submission" date="2021-06" db="EMBL/GenBank/DDBJ databases">
        <authorList>
            <person name="Szabo G."/>
        </authorList>
    </citation>
    <scope>NUCLEOTIDE SEQUENCE</scope>
    <source>
        <strain evidence="2">MYVALT</strain>
    </source>
</reference>
<evidence type="ECO:0000313" key="2">
    <source>
        <dbReference type="EMBL" id="CAG7597343.1"/>
    </source>
</evidence>
<keyword evidence="3" id="KW-1185">Reference proteome</keyword>
<evidence type="ECO:0000313" key="3">
    <source>
        <dbReference type="Proteomes" id="UP000693996"/>
    </source>
</evidence>
<evidence type="ECO:0000259" key="1">
    <source>
        <dbReference type="Pfam" id="PF10276"/>
    </source>
</evidence>
<dbReference type="KEGG" id="vtr:MYVALT_G_01740"/>
<keyword evidence="2" id="KW-0862">Zinc</keyword>
<proteinExistence type="predicted"/>
<name>A0A916JRQ6_9BURK</name>